<keyword evidence="9" id="KW-0274">FAD</keyword>
<keyword evidence="15" id="KW-0472">Membrane</keyword>
<dbReference type="Pfam" id="PF01565">
    <property type="entry name" value="FAD_binding_4"/>
    <property type="match status" value="1"/>
</dbReference>
<dbReference type="SUPFAM" id="SSF52402">
    <property type="entry name" value="Adenine nucleotide alpha hydrolases-like"/>
    <property type="match status" value="1"/>
</dbReference>
<dbReference type="InterPro" id="IPR036318">
    <property type="entry name" value="FAD-bd_PCMH-like_sf"/>
</dbReference>
<reference evidence="17" key="1">
    <citation type="submission" date="2021-03" db="EMBL/GenBank/DDBJ databases">
        <title>Revisited historic fungal species revealed as producer of novel bioactive compounds through whole genome sequencing and comparative genomics.</title>
        <authorList>
            <person name="Vignolle G.A."/>
            <person name="Hochenegger N."/>
            <person name="Mach R.L."/>
            <person name="Mach-Aigner A.R."/>
            <person name="Javad Rahimi M."/>
            <person name="Salim K.A."/>
            <person name="Chan C.M."/>
            <person name="Lim L.B.L."/>
            <person name="Cai F."/>
            <person name="Druzhinina I.S."/>
            <person name="U'Ren J.M."/>
            <person name="Derntl C."/>
        </authorList>
    </citation>
    <scope>NUCLEOTIDE SEQUENCE</scope>
    <source>
        <strain evidence="17">TUCIM 5799</strain>
    </source>
</reference>
<dbReference type="InterPro" id="IPR014729">
    <property type="entry name" value="Rossmann-like_a/b/a_fold"/>
</dbReference>
<comment type="caution">
    <text evidence="17">The sequence shown here is derived from an EMBL/GenBank/DDBJ whole genome shotgun (WGS) entry which is preliminary data.</text>
</comment>
<comment type="similarity">
    <text evidence="2">Belongs to the oxygen-dependent FAD-linked oxidoreductase family.</text>
</comment>
<evidence type="ECO:0000256" key="12">
    <source>
        <dbReference type="ARBA" id="ARBA00031871"/>
    </source>
</evidence>
<evidence type="ECO:0000259" key="16">
    <source>
        <dbReference type="PROSITE" id="PS51387"/>
    </source>
</evidence>
<evidence type="ECO:0000256" key="2">
    <source>
        <dbReference type="ARBA" id="ARBA00005466"/>
    </source>
</evidence>
<feature type="domain" description="FAD-binding PCMH-type" evidence="16">
    <location>
        <begin position="140"/>
        <end position="318"/>
    </location>
</feature>
<keyword evidence="7" id="KW-0548">Nucleotidyltransferase</keyword>
<evidence type="ECO:0000256" key="11">
    <source>
        <dbReference type="ARBA" id="ARBA00031145"/>
    </source>
</evidence>
<proteinExistence type="inferred from homology"/>
<dbReference type="GO" id="GO:0003919">
    <property type="term" value="F:FMN adenylyltransferase activity"/>
    <property type="evidence" value="ECO:0007669"/>
    <property type="project" value="UniProtKB-EC"/>
</dbReference>
<dbReference type="GO" id="GO:0071949">
    <property type="term" value="F:FAD binding"/>
    <property type="evidence" value="ECO:0007669"/>
    <property type="project" value="InterPro"/>
</dbReference>
<dbReference type="PROSITE" id="PS51387">
    <property type="entry name" value="FAD_PCMH"/>
    <property type="match status" value="1"/>
</dbReference>
<dbReference type="Gene3D" id="3.30.465.10">
    <property type="match status" value="2"/>
</dbReference>
<feature type="compositionally biased region" description="Low complexity" evidence="14">
    <location>
        <begin position="673"/>
        <end position="687"/>
    </location>
</feature>
<evidence type="ECO:0000256" key="10">
    <source>
        <dbReference type="ARBA" id="ARBA00022840"/>
    </source>
</evidence>
<dbReference type="Gene3D" id="3.40.50.620">
    <property type="entry name" value="HUPs"/>
    <property type="match status" value="1"/>
</dbReference>
<dbReference type="GO" id="GO:0016491">
    <property type="term" value="F:oxidoreductase activity"/>
    <property type="evidence" value="ECO:0007669"/>
    <property type="project" value="InterPro"/>
</dbReference>
<evidence type="ECO:0000256" key="7">
    <source>
        <dbReference type="ARBA" id="ARBA00022695"/>
    </source>
</evidence>
<evidence type="ECO:0000256" key="9">
    <source>
        <dbReference type="ARBA" id="ARBA00022827"/>
    </source>
</evidence>
<accession>A0A9P9WSN6</accession>
<keyword evidence="10" id="KW-0067">ATP-binding</keyword>
<dbReference type="Proteomes" id="UP000829685">
    <property type="component" value="Unassembled WGS sequence"/>
</dbReference>
<dbReference type="SUPFAM" id="SSF56176">
    <property type="entry name" value="FAD-binding/transporter-associated domain-like"/>
    <property type="match status" value="1"/>
</dbReference>
<keyword evidence="15" id="KW-1133">Transmembrane helix</keyword>
<dbReference type="Pfam" id="PF08031">
    <property type="entry name" value="BBE"/>
    <property type="match status" value="1"/>
</dbReference>
<dbReference type="InterPro" id="IPR016166">
    <property type="entry name" value="FAD-bd_PCMH"/>
</dbReference>
<protein>
    <recommendedName>
        <fullName evidence="3">FAD synthase</fullName>
        <ecNumber evidence="3">2.7.7.2</ecNumber>
    </recommendedName>
    <alternativeName>
        <fullName evidence="11">FAD pyrophosphorylase</fullName>
    </alternativeName>
    <alternativeName>
        <fullName evidence="12">FMN adenylyltransferase</fullName>
    </alternativeName>
</protein>
<evidence type="ECO:0000313" key="18">
    <source>
        <dbReference type="Proteomes" id="UP000829685"/>
    </source>
</evidence>
<evidence type="ECO:0000256" key="3">
    <source>
        <dbReference type="ARBA" id="ARBA00012393"/>
    </source>
</evidence>
<dbReference type="CDD" id="cd23948">
    <property type="entry name" value="FAD_synthase"/>
    <property type="match status" value="1"/>
</dbReference>
<gene>
    <name evidence="17" type="ORF">JX265_003756</name>
</gene>
<evidence type="ECO:0000256" key="8">
    <source>
        <dbReference type="ARBA" id="ARBA00022741"/>
    </source>
</evidence>
<evidence type="ECO:0000256" key="14">
    <source>
        <dbReference type="SAM" id="MobiDB-lite"/>
    </source>
</evidence>
<dbReference type="FunFam" id="3.40.50.620:FF:000187">
    <property type="entry name" value="Probable FAD synthetase"/>
    <property type="match status" value="1"/>
</dbReference>
<evidence type="ECO:0000313" key="17">
    <source>
        <dbReference type="EMBL" id="KAI1877748.1"/>
    </source>
</evidence>
<dbReference type="InterPro" id="IPR012951">
    <property type="entry name" value="BBE"/>
</dbReference>
<feature type="region of interest" description="Disordered" evidence="14">
    <location>
        <begin position="602"/>
        <end position="699"/>
    </location>
</feature>
<dbReference type="GO" id="GO:0006747">
    <property type="term" value="P:FAD biosynthetic process"/>
    <property type="evidence" value="ECO:0007669"/>
    <property type="project" value="TreeGrafter"/>
</dbReference>
<dbReference type="Pfam" id="PF01507">
    <property type="entry name" value="PAPS_reduct"/>
    <property type="match status" value="1"/>
</dbReference>
<dbReference type="EMBL" id="JAFIMR010000006">
    <property type="protein sequence ID" value="KAI1877748.1"/>
    <property type="molecule type" value="Genomic_DNA"/>
</dbReference>
<keyword evidence="15" id="KW-0812">Transmembrane</keyword>
<name>A0A9P9WSN6_9PEZI</name>
<dbReference type="AlphaFoldDB" id="A0A9P9WSN6"/>
<comment type="catalytic activity">
    <reaction evidence="13">
        <text>FMN + ATP + H(+) = FAD + diphosphate</text>
        <dbReference type="Rhea" id="RHEA:17237"/>
        <dbReference type="ChEBI" id="CHEBI:15378"/>
        <dbReference type="ChEBI" id="CHEBI:30616"/>
        <dbReference type="ChEBI" id="CHEBI:33019"/>
        <dbReference type="ChEBI" id="CHEBI:57692"/>
        <dbReference type="ChEBI" id="CHEBI:58210"/>
        <dbReference type="EC" id="2.7.7.2"/>
    </reaction>
</comment>
<keyword evidence="18" id="KW-1185">Reference proteome</keyword>
<evidence type="ECO:0000256" key="15">
    <source>
        <dbReference type="SAM" id="Phobius"/>
    </source>
</evidence>
<organism evidence="17 18">
    <name type="scientific">Neoarthrinium moseri</name>
    <dbReference type="NCBI Taxonomy" id="1658444"/>
    <lineage>
        <taxon>Eukaryota</taxon>
        <taxon>Fungi</taxon>
        <taxon>Dikarya</taxon>
        <taxon>Ascomycota</taxon>
        <taxon>Pezizomycotina</taxon>
        <taxon>Sordariomycetes</taxon>
        <taxon>Xylariomycetidae</taxon>
        <taxon>Amphisphaeriales</taxon>
        <taxon>Apiosporaceae</taxon>
        <taxon>Neoarthrinium</taxon>
    </lineage>
</organism>
<dbReference type="InterPro" id="IPR016169">
    <property type="entry name" value="FAD-bd_PCMH_sub2"/>
</dbReference>
<feature type="transmembrane region" description="Helical" evidence="15">
    <location>
        <begin position="20"/>
        <end position="39"/>
    </location>
</feature>
<dbReference type="EC" id="2.7.7.2" evidence="3"/>
<evidence type="ECO:0000256" key="6">
    <source>
        <dbReference type="ARBA" id="ARBA00022679"/>
    </source>
</evidence>
<evidence type="ECO:0000256" key="13">
    <source>
        <dbReference type="ARBA" id="ARBA00049494"/>
    </source>
</evidence>
<sequence>MTTPKHQPRSSIASGSSRKLVGALSLFAVIAAVGVGRFWKDTPNCRTIPGDASWPGQSIWDRLNETVGGKLIATVPIAAPCHKTLYGEPNGLFDEDACAALRDNWFLPETHLPHPSSPMAYPFSNNSCNPWLDADTPCELGSHAVYTINATTASDLQAGIQFAKEHNIRLVIRNTGHDYLGKSTGAHTLGLWTHHLKSIALVQYDDSTYTGPALKLGAGVEGLEAHTFADANGLLVVGGNCPTVGIAGGFIQGGGHGPLVSKYGLAADQALEFEVITADGKILTASSSKNSDLFWALRGGGAGTFALVTSVTMKAYPDTYVSSASLTVLNNGANADALYSAIGSFIKETLPPLVDAGAFVVWVVAPFGFMVTPAIAPGLTSAQLDEFLQPTIDTLNSAGLEFQYASEQSPTFLERYHTITKATSWNVSDYNLGGRLISRSVAVNDTDNLVEAIRHISSQALMSGVSYNVAHSVSSPSDVAVNPYFREALFGVALGNPINYEDWDATLAAQDRITNDLVPALEKVTPNGASYLSEADFRQANFQQTFYGEHYAKLLAIKRKYDPAGVFYARTAPYDYSRLYRNYTTPLPAHALVADLLSTPDLGLCPREDEKAEPGSEPEPEPEPASASEPLPVPPMTADQTIAAANPTMSPSNGNGTAGHDQHQQRHQHQHQEPLAQQQQQQQSQQQSNGDHPDDWTPRNMEADMRALCHGLKTKVDNFLAADTADDDVLRAVQRQVREAKGVIDKALSQYRPDELALSYNGGKDCLVLLILILASLPPHFPPPSSNPPPPLSSCAPGTTPFPVLLQAIYIRPAAPFPEVDDFVAESSRTYHLDLATSRQGQDMKAALAEYLAEMFAVKAVFVGTRRTDPHGANLRHYQETDGDWPRFMRIHPVIDWHYREIWAFIRALEIPYCPLYDKGYTSLGGTDDTHPNPALKAESGKEAQFRPAYELVEDREERLGRD</sequence>
<comment type="pathway">
    <text evidence="1">Cofactor biosynthesis; FAD biosynthesis; FAD from FMN: step 1/1.</text>
</comment>
<dbReference type="GO" id="GO:0005524">
    <property type="term" value="F:ATP binding"/>
    <property type="evidence" value="ECO:0007669"/>
    <property type="project" value="UniProtKB-KW"/>
</dbReference>
<keyword evidence="8" id="KW-0547">Nucleotide-binding</keyword>
<evidence type="ECO:0000256" key="5">
    <source>
        <dbReference type="ARBA" id="ARBA00022643"/>
    </source>
</evidence>
<feature type="region of interest" description="Disordered" evidence="14">
    <location>
        <begin position="928"/>
        <end position="948"/>
    </location>
</feature>
<dbReference type="InterPro" id="IPR002500">
    <property type="entry name" value="PAPS_reduct_dom"/>
</dbReference>
<keyword evidence="6" id="KW-0808">Transferase</keyword>
<evidence type="ECO:0000256" key="1">
    <source>
        <dbReference type="ARBA" id="ARBA00004726"/>
    </source>
</evidence>
<dbReference type="PANTHER" id="PTHR23293:SF9">
    <property type="entry name" value="FAD SYNTHASE"/>
    <property type="match status" value="1"/>
</dbReference>
<keyword evidence="5" id="KW-0288">FMN</keyword>
<dbReference type="PANTHER" id="PTHR23293">
    <property type="entry name" value="FAD SYNTHETASE-RELATED FMN ADENYLYLTRANSFERASE"/>
    <property type="match status" value="1"/>
</dbReference>
<dbReference type="InterPro" id="IPR006094">
    <property type="entry name" value="Oxid_FAD_bind_N"/>
</dbReference>
<keyword evidence="4" id="KW-0285">Flavoprotein</keyword>
<evidence type="ECO:0000256" key="4">
    <source>
        <dbReference type="ARBA" id="ARBA00022630"/>
    </source>
</evidence>